<keyword evidence="2" id="KW-1185">Reference proteome</keyword>
<dbReference type="EMBL" id="JAHRIM010082961">
    <property type="protein sequence ID" value="MEQ2275818.1"/>
    <property type="molecule type" value="Genomic_DNA"/>
</dbReference>
<evidence type="ECO:0000313" key="1">
    <source>
        <dbReference type="EMBL" id="MEQ2275818.1"/>
    </source>
</evidence>
<accession>A0ABV0X3X7</accession>
<gene>
    <name evidence="1" type="ORF">XENORESO_009252</name>
</gene>
<proteinExistence type="predicted"/>
<sequence length="140" mass="15796">MCIVVQMGDEICGIILQEKPTNLKVHLKSAQKRASCEYLDNVASLNSCREKVVFHHFSPNFLELSSCNSCASSSQLVMEVLVHYCNLLGCSTSTIQWRDRKKAKVVVNMQASKQGHRRQRINGYGTLTMTCPYFDYKLGS</sequence>
<dbReference type="Proteomes" id="UP001444071">
    <property type="component" value="Unassembled WGS sequence"/>
</dbReference>
<reference evidence="1 2" key="1">
    <citation type="submission" date="2021-06" db="EMBL/GenBank/DDBJ databases">
        <authorList>
            <person name="Palmer J.M."/>
        </authorList>
    </citation>
    <scope>NUCLEOTIDE SEQUENCE [LARGE SCALE GENOMIC DNA]</scope>
    <source>
        <strain evidence="1 2">XR_2019</strain>
        <tissue evidence="1">Muscle</tissue>
    </source>
</reference>
<name>A0ABV0X3X7_9TELE</name>
<protein>
    <submittedName>
        <fullName evidence="1">Uncharacterized protein</fullName>
    </submittedName>
</protein>
<evidence type="ECO:0000313" key="2">
    <source>
        <dbReference type="Proteomes" id="UP001444071"/>
    </source>
</evidence>
<comment type="caution">
    <text evidence="1">The sequence shown here is derived from an EMBL/GenBank/DDBJ whole genome shotgun (WGS) entry which is preliminary data.</text>
</comment>
<organism evidence="1 2">
    <name type="scientific">Xenotaenia resolanae</name>
    <dbReference type="NCBI Taxonomy" id="208358"/>
    <lineage>
        <taxon>Eukaryota</taxon>
        <taxon>Metazoa</taxon>
        <taxon>Chordata</taxon>
        <taxon>Craniata</taxon>
        <taxon>Vertebrata</taxon>
        <taxon>Euteleostomi</taxon>
        <taxon>Actinopterygii</taxon>
        <taxon>Neopterygii</taxon>
        <taxon>Teleostei</taxon>
        <taxon>Neoteleostei</taxon>
        <taxon>Acanthomorphata</taxon>
        <taxon>Ovalentaria</taxon>
        <taxon>Atherinomorphae</taxon>
        <taxon>Cyprinodontiformes</taxon>
        <taxon>Goodeidae</taxon>
        <taxon>Xenotaenia</taxon>
    </lineage>
</organism>